<evidence type="ECO:0000313" key="2">
    <source>
        <dbReference type="EMBL" id="GAQ10244.1"/>
    </source>
</evidence>
<protein>
    <submittedName>
        <fullName evidence="2">Uncharacterized protein</fullName>
    </submittedName>
</protein>
<feature type="region of interest" description="Disordered" evidence="1">
    <location>
        <begin position="36"/>
        <end position="86"/>
    </location>
</feature>
<name>A0AAN4PPS1_ASPLE</name>
<evidence type="ECO:0000313" key="3">
    <source>
        <dbReference type="Proteomes" id="UP000051487"/>
    </source>
</evidence>
<dbReference type="AlphaFoldDB" id="A0AAN4PPS1"/>
<feature type="compositionally biased region" description="Pro residues" evidence="1">
    <location>
        <begin position="54"/>
        <end position="68"/>
    </location>
</feature>
<organism evidence="2 3">
    <name type="scientific">Aspergillus lentulus</name>
    <dbReference type="NCBI Taxonomy" id="293939"/>
    <lineage>
        <taxon>Eukaryota</taxon>
        <taxon>Fungi</taxon>
        <taxon>Dikarya</taxon>
        <taxon>Ascomycota</taxon>
        <taxon>Pezizomycotina</taxon>
        <taxon>Eurotiomycetes</taxon>
        <taxon>Eurotiomycetidae</taxon>
        <taxon>Eurotiales</taxon>
        <taxon>Aspergillaceae</taxon>
        <taxon>Aspergillus</taxon>
        <taxon>Aspergillus subgen. Fumigati</taxon>
    </lineage>
</organism>
<gene>
    <name evidence="2" type="ORF">ALT_7565</name>
</gene>
<evidence type="ECO:0000256" key="1">
    <source>
        <dbReference type="SAM" id="MobiDB-lite"/>
    </source>
</evidence>
<dbReference type="Proteomes" id="UP000051487">
    <property type="component" value="Unassembled WGS sequence"/>
</dbReference>
<sequence length="111" mass="12114">MEIWNVPLWHTSSSNFFIGRLGQQGHHRYHHTVRQASLRPFPSNKPHLASPAPGSSPPDPLSPSPLSLPSPGIFPASFRGHKATDEPVTSGFAASALRLKHVKIPIEDPKT</sequence>
<dbReference type="EMBL" id="BCLY01000016">
    <property type="protein sequence ID" value="GAQ10244.1"/>
    <property type="molecule type" value="Genomic_DNA"/>
</dbReference>
<reference evidence="2 3" key="1">
    <citation type="submission" date="2015-11" db="EMBL/GenBank/DDBJ databases">
        <title>Aspergillus lentulus strain IFM 54703T.</title>
        <authorList>
            <person name="Kusuya Y."/>
            <person name="Sakai K."/>
            <person name="Kamei K."/>
            <person name="Takahashi H."/>
            <person name="Yaguchi T."/>
        </authorList>
    </citation>
    <scope>NUCLEOTIDE SEQUENCE [LARGE SCALE GENOMIC DNA]</scope>
    <source>
        <strain evidence="2 3">IFM 54703</strain>
    </source>
</reference>
<proteinExistence type="predicted"/>
<comment type="caution">
    <text evidence="2">The sequence shown here is derived from an EMBL/GenBank/DDBJ whole genome shotgun (WGS) entry which is preliminary data.</text>
</comment>
<accession>A0AAN4PPS1</accession>